<proteinExistence type="predicted"/>
<gene>
    <name evidence="1" type="ORF">CTEN210_01330</name>
</gene>
<accession>A0AAD3CHC0</accession>
<protein>
    <submittedName>
        <fullName evidence="1">Uncharacterized protein</fullName>
    </submittedName>
</protein>
<dbReference type="Proteomes" id="UP001054902">
    <property type="component" value="Unassembled WGS sequence"/>
</dbReference>
<evidence type="ECO:0000313" key="1">
    <source>
        <dbReference type="EMBL" id="GFH44856.1"/>
    </source>
</evidence>
<comment type="caution">
    <text evidence="1">The sequence shown here is derived from an EMBL/GenBank/DDBJ whole genome shotgun (WGS) entry which is preliminary data.</text>
</comment>
<keyword evidence="2" id="KW-1185">Reference proteome</keyword>
<sequence>MNTNAENNVTKVKVVLSRLPGDNALSGFMGFLDFVGESLNPNGHARGRFGSWMTHFALIITFENGSRWKLERTDNPAEEGGIMYRMLRDNEDDGGVSTIEWTGEKQKSKIESFIMDQRQFSYDFFGKNC</sequence>
<reference evidence="1 2" key="1">
    <citation type="journal article" date="2021" name="Sci. Rep.">
        <title>The genome of the diatom Chaetoceros tenuissimus carries an ancient integrated fragment of an extant virus.</title>
        <authorList>
            <person name="Hongo Y."/>
            <person name="Kimura K."/>
            <person name="Takaki Y."/>
            <person name="Yoshida Y."/>
            <person name="Baba S."/>
            <person name="Kobayashi G."/>
            <person name="Nagasaki K."/>
            <person name="Hano T."/>
            <person name="Tomaru Y."/>
        </authorList>
    </citation>
    <scope>NUCLEOTIDE SEQUENCE [LARGE SCALE GENOMIC DNA]</scope>
    <source>
        <strain evidence="1 2">NIES-3715</strain>
    </source>
</reference>
<organism evidence="1 2">
    <name type="scientific">Chaetoceros tenuissimus</name>
    <dbReference type="NCBI Taxonomy" id="426638"/>
    <lineage>
        <taxon>Eukaryota</taxon>
        <taxon>Sar</taxon>
        <taxon>Stramenopiles</taxon>
        <taxon>Ochrophyta</taxon>
        <taxon>Bacillariophyta</taxon>
        <taxon>Coscinodiscophyceae</taxon>
        <taxon>Chaetocerotophycidae</taxon>
        <taxon>Chaetocerotales</taxon>
        <taxon>Chaetocerotaceae</taxon>
        <taxon>Chaetoceros</taxon>
    </lineage>
</organism>
<dbReference type="EMBL" id="BLLK01000020">
    <property type="protein sequence ID" value="GFH44856.1"/>
    <property type="molecule type" value="Genomic_DNA"/>
</dbReference>
<evidence type="ECO:0000313" key="2">
    <source>
        <dbReference type="Proteomes" id="UP001054902"/>
    </source>
</evidence>
<name>A0AAD3CHC0_9STRA</name>
<dbReference type="AlphaFoldDB" id="A0AAD3CHC0"/>